<evidence type="ECO:0000313" key="5">
    <source>
        <dbReference type="WBParaSite" id="Pan_g10098.t1"/>
    </source>
</evidence>
<organism evidence="4 5">
    <name type="scientific">Panagrellus redivivus</name>
    <name type="common">Microworm</name>
    <dbReference type="NCBI Taxonomy" id="6233"/>
    <lineage>
        <taxon>Eukaryota</taxon>
        <taxon>Metazoa</taxon>
        <taxon>Ecdysozoa</taxon>
        <taxon>Nematoda</taxon>
        <taxon>Chromadorea</taxon>
        <taxon>Rhabditida</taxon>
        <taxon>Tylenchina</taxon>
        <taxon>Panagrolaimomorpha</taxon>
        <taxon>Panagrolaimoidea</taxon>
        <taxon>Panagrolaimidae</taxon>
        <taxon>Panagrellus</taxon>
    </lineage>
</organism>
<dbReference type="Proteomes" id="UP000492821">
    <property type="component" value="Unassembled WGS sequence"/>
</dbReference>
<dbReference type="AlphaFoldDB" id="A0A7E4UL99"/>
<accession>A0A7E4UL99</accession>
<sequence>MEKWVLCLLSILCLLCCNAQYNFWINGNEPFEFPNPDKWKFMEYVDDGGYQIIFGNFTADHPGLQYCATNELFALGLQNDQPRQEVWVLLNHTNGEHLVNITVNKHIIYVNGKELVKAQYRGYTFAKFEYTTTTAVYVKKQGNGFFLEVIEQKLSQSNVGPRFVYPPRLIKRISIGNGNITHPVYPWSYITVDGDPKDDEQKFSKGRVCHVVKIKVADGYINPFILQVKQLLYPAFPFENFVLPARFLTTTTTTTTTPIPSEDEDSGTASETNSNKAGMTITAFIYAGYGILICVVAAVLVFLGFRSGGFLARKQALTNGLLIGESKTK</sequence>
<evidence type="ECO:0000256" key="1">
    <source>
        <dbReference type="SAM" id="MobiDB-lite"/>
    </source>
</evidence>
<dbReference type="WBParaSite" id="Pan_g10098.t1">
    <property type="protein sequence ID" value="Pan_g10098.t1"/>
    <property type="gene ID" value="Pan_g10098"/>
</dbReference>
<proteinExistence type="predicted"/>
<name>A0A7E4UL99_PANRE</name>
<keyword evidence="3" id="KW-0732">Signal</keyword>
<keyword evidence="2" id="KW-0812">Transmembrane</keyword>
<evidence type="ECO:0000256" key="3">
    <source>
        <dbReference type="SAM" id="SignalP"/>
    </source>
</evidence>
<feature type="chain" id="PRO_5028832754" evidence="3">
    <location>
        <begin position="20"/>
        <end position="329"/>
    </location>
</feature>
<evidence type="ECO:0000313" key="4">
    <source>
        <dbReference type="Proteomes" id="UP000492821"/>
    </source>
</evidence>
<evidence type="ECO:0000256" key="2">
    <source>
        <dbReference type="SAM" id="Phobius"/>
    </source>
</evidence>
<keyword evidence="4" id="KW-1185">Reference proteome</keyword>
<feature type="signal peptide" evidence="3">
    <location>
        <begin position="1"/>
        <end position="19"/>
    </location>
</feature>
<reference evidence="4" key="1">
    <citation type="journal article" date="2013" name="Genetics">
        <title>The draft genome and transcriptome of Panagrellus redivivus are shaped by the harsh demands of a free-living lifestyle.</title>
        <authorList>
            <person name="Srinivasan J."/>
            <person name="Dillman A.R."/>
            <person name="Macchietto M.G."/>
            <person name="Heikkinen L."/>
            <person name="Lakso M."/>
            <person name="Fracchia K.M."/>
            <person name="Antoshechkin I."/>
            <person name="Mortazavi A."/>
            <person name="Wong G."/>
            <person name="Sternberg P.W."/>
        </authorList>
    </citation>
    <scope>NUCLEOTIDE SEQUENCE [LARGE SCALE GENOMIC DNA]</scope>
    <source>
        <strain evidence="4">MT8872</strain>
    </source>
</reference>
<feature type="region of interest" description="Disordered" evidence="1">
    <location>
        <begin position="253"/>
        <end position="272"/>
    </location>
</feature>
<reference evidence="5" key="2">
    <citation type="submission" date="2020-10" db="UniProtKB">
        <authorList>
            <consortium name="WormBaseParasite"/>
        </authorList>
    </citation>
    <scope>IDENTIFICATION</scope>
</reference>
<feature type="transmembrane region" description="Helical" evidence="2">
    <location>
        <begin position="283"/>
        <end position="305"/>
    </location>
</feature>
<protein>
    <submittedName>
        <fullName evidence="5">Uncharacterized protein</fullName>
    </submittedName>
</protein>
<keyword evidence="2" id="KW-0472">Membrane</keyword>
<keyword evidence="2" id="KW-1133">Transmembrane helix</keyword>